<dbReference type="Proteomes" id="UP000467130">
    <property type="component" value="Chromosome"/>
</dbReference>
<proteinExistence type="predicted"/>
<dbReference type="InterPro" id="IPR007621">
    <property type="entry name" value="TPM_dom"/>
</dbReference>
<evidence type="ECO:0000313" key="9">
    <source>
        <dbReference type="EMBL" id="BBY20897.1"/>
    </source>
</evidence>
<dbReference type="KEGG" id="msto:MSTO_11020"/>
<dbReference type="PROSITE" id="PS50011">
    <property type="entry name" value="PROTEIN_KINASE_DOM"/>
    <property type="match status" value="1"/>
</dbReference>
<keyword evidence="3" id="KW-0808">Transferase</keyword>
<organism evidence="9 10">
    <name type="scientific">Mycobacterium stomatepiae</name>
    <dbReference type="NCBI Taxonomy" id="470076"/>
    <lineage>
        <taxon>Bacteria</taxon>
        <taxon>Bacillati</taxon>
        <taxon>Actinomycetota</taxon>
        <taxon>Actinomycetes</taxon>
        <taxon>Mycobacteriales</taxon>
        <taxon>Mycobacteriaceae</taxon>
        <taxon>Mycobacterium</taxon>
        <taxon>Mycobacterium simiae complex</taxon>
    </lineage>
</organism>
<dbReference type="Pfam" id="PF04536">
    <property type="entry name" value="TPM_phosphatase"/>
    <property type="match status" value="1"/>
</dbReference>
<dbReference type="AlphaFoldDB" id="A0A7I7Q4C1"/>
<dbReference type="InterPro" id="IPR011009">
    <property type="entry name" value="Kinase-like_dom_sf"/>
</dbReference>
<keyword evidence="2" id="KW-0723">Serine/threonine-protein kinase</keyword>
<gene>
    <name evidence="9" type="ORF">MSTO_11020</name>
</gene>
<dbReference type="InterPro" id="IPR008271">
    <property type="entry name" value="Ser/Thr_kinase_AS"/>
</dbReference>
<dbReference type="GO" id="GO:0004674">
    <property type="term" value="F:protein serine/threonine kinase activity"/>
    <property type="evidence" value="ECO:0007669"/>
    <property type="project" value="UniProtKB-KW"/>
</dbReference>
<protein>
    <recommendedName>
        <fullName evidence="1">non-specific serine/threonine protein kinase</fullName>
        <ecNumber evidence="1">2.7.11.1</ecNumber>
    </recommendedName>
</protein>
<evidence type="ECO:0000313" key="10">
    <source>
        <dbReference type="Proteomes" id="UP000467130"/>
    </source>
</evidence>
<accession>A0A7I7Q4C1</accession>
<dbReference type="EMBL" id="AP022587">
    <property type="protein sequence ID" value="BBY20897.1"/>
    <property type="molecule type" value="Genomic_DNA"/>
</dbReference>
<name>A0A7I7Q4C1_9MYCO</name>
<dbReference type="SMART" id="SM00220">
    <property type="entry name" value="S_TKc"/>
    <property type="match status" value="1"/>
</dbReference>
<evidence type="ECO:0000256" key="2">
    <source>
        <dbReference type="ARBA" id="ARBA00022527"/>
    </source>
</evidence>
<dbReference type="PANTHER" id="PTHR43289">
    <property type="entry name" value="MITOGEN-ACTIVATED PROTEIN KINASE KINASE KINASE 20-RELATED"/>
    <property type="match status" value="1"/>
</dbReference>
<dbReference type="PROSITE" id="PS00108">
    <property type="entry name" value="PROTEIN_KINASE_ST"/>
    <property type="match status" value="1"/>
</dbReference>
<evidence type="ECO:0000256" key="6">
    <source>
        <dbReference type="ARBA" id="ARBA00022840"/>
    </source>
</evidence>
<feature type="domain" description="Protein kinase" evidence="8">
    <location>
        <begin position="16"/>
        <end position="280"/>
    </location>
</feature>
<dbReference type="Pfam" id="PF00069">
    <property type="entry name" value="Pkinase"/>
    <property type="match status" value="1"/>
</dbReference>
<dbReference type="Gene3D" id="3.30.200.20">
    <property type="entry name" value="Phosphorylase Kinase, domain 1"/>
    <property type="match status" value="1"/>
</dbReference>
<evidence type="ECO:0000256" key="4">
    <source>
        <dbReference type="ARBA" id="ARBA00022741"/>
    </source>
</evidence>
<dbReference type="CDD" id="cd14014">
    <property type="entry name" value="STKc_PknB_like"/>
    <property type="match status" value="1"/>
</dbReference>
<reference evidence="9 10" key="1">
    <citation type="journal article" date="2019" name="Emerg. Microbes Infect.">
        <title>Comprehensive subspecies identification of 175 nontuberculous mycobacteria species based on 7547 genomic profiles.</title>
        <authorList>
            <person name="Matsumoto Y."/>
            <person name="Kinjo T."/>
            <person name="Motooka D."/>
            <person name="Nabeya D."/>
            <person name="Jung N."/>
            <person name="Uechi K."/>
            <person name="Horii T."/>
            <person name="Iida T."/>
            <person name="Fujita J."/>
            <person name="Nakamura S."/>
        </authorList>
    </citation>
    <scope>NUCLEOTIDE SEQUENCE [LARGE SCALE GENOMIC DNA]</scope>
    <source>
        <strain evidence="9 10">JCM 17783</strain>
    </source>
</reference>
<keyword evidence="4" id="KW-0547">Nucleotide-binding</keyword>
<evidence type="ECO:0000256" key="3">
    <source>
        <dbReference type="ARBA" id="ARBA00022679"/>
    </source>
</evidence>
<evidence type="ECO:0000259" key="8">
    <source>
        <dbReference type="PROSITE" id="PS50011"/>
    </source>
</evidence>
<evidence type="ECO:0000256" key="1">
    <source>
        <dbReference type="ARBA" id="ARBA00012513"/>
    </source>
</evidence>
<dbReference type="Gene3D" id="3.10.310.50">
    <property type="match status" value="1"/>
</dbReference>
<keyword evidence="10" id="KW-1185">Reference proteome</keyword>
<dbReference type="PANTHER" id="PTHR43289:SF6">
    <property type="entry name" value="SERINE_THREONINE-PROTEIN KINASE NEKL-3"/>
    <property type="match status" value="1"/>
</dbReference>
<keyword evidence="5" id="KW-0418">Kinase</keyword>
<dbReference type="InterPro" id="IPR000719">
    <property type="entry name" value="Prot_kinase_dom"/>
</dbReference>
<sequence>MRQSDGLPEGAVFAGYTIVRRLGAGGMGEVYLAQHPRLPRRDALKILPGELTDNLEFRERFHREADHAASLYNEHIVGIHDRGEYEGQLWISMDYVEGTDAAQLLRQYPSGMPKADVVEIITAVADALDYAHSRGLLHRDVKPANILLTDATPRRRILLADFGIARELGEISGLTATNMMMGTTAYCAPEQLQGLDLDGRADQYALGCTAFNLLTGSAPFHGTNPAVVITQHLSAPPPPVSERRPELADLDGALDKALAKDPADRYATCADFAAALGAQLSTSAAAEAVAPTQAAAMATDVVAAPQITSGATPPVRSNRRTALAVSAIVGVALIGLAVLVSVRLLGDSPGNGGATSQPMAPPTSQPSAKPAFKLSGQITDNANALGPLEYDAVNRALRKLYDTHGTRLWVVYVKNFDGLKPLRWAEDTMRANNFTDKDAILAVATDEPAYSFRVPNAVIDGRAIDLEVIRRERISPAVFRHEWPRAAIAAANSLDAGRA</sequence>
<dbReference type="GO" id="GO:0005524">
    <property type="term" value="F:ATP binding"/>
    <property type="evidence" value="ECO:0007669"/>
    <property type="project" value="UniProtKB-KW"/>
</dbReference>
<dbReference type="GO" id="GO:0080090">
    <property type="term" value="P:regulation of primary metabolic process"/>
    <property type="evidence" value="ECO:0007669"/>
    <property type="project" value="UniProtKB-ARBA"/>
</dbReference>
<evidence type="ECO:0000256" key="5">
    <source>
        <dbReference type="ARBA" id="ARBA00022777"/>
    </source>
</evidence>
<evidence type="ECO:0000256" key="7">
    <source>
        <dbReference type="SAM" id="MobiDB-lite"/>
    </source>
</evidence>
<feature type="region of interest" description="Disordered" evidence="7">
    <location>
        <begin position="351"/>
        <end position="370"/>
    </location>
</feature>
<dbReference type="SUPFAM" id="SSF56112">
    <property type="entry name" value="Protein kinase-like (PK-like)"/>
    <property type="match status" value="1"/>
</dbReference>
<dbReference type="Gene3D" id="1.10.510.10">
    <property type="entry name" value="Transferase(Phosphotransferase) domain 1"/>
    <property type="match status" value="1"/>
</dbReference>
<dbReference type="EC" id="2.7.11.1" evidence="1"/>
<keyword evidence="6" id="KW-0067">ATP-binding</keyword>
<dbReference type="RefSeq" id="WP_163788863.1">
    <property type="nucleotide sequence ID" value="NZ_AP022587.1"/>
</dbReference>